<dbReference type="STRING" id="1279009.ADICEAN_01202"/>
<keyword evidence="2" id="KW-1185">Reference proteome</keyword>
<accession>M7N8Z5</accession>
<name>M7N8Z5_9BACT</name>
<reference evidence="1 2" key="1">
    <citation type="journal article" date="2013" name="Genome Announc.">
        <title>Draft Genome Sequence of Cesiribacter andamanensis Strain AMV16T, Isolated from a Soil Sample from a Mud Volcano in the Andaman Islands, India.</title>
        <authorList>
            <person name="Shivaji S."/>
            <person name="Ara S."/>
            <person name="Begum Z."/>
            <person name="Srinivas T.N."/>
            <person name="Singh A."/>
            <person name="Kumar Pinnaka A."/>
        </authorList>
    </citation>
    <scope>NUCLEOTIDE SEQUENCE [LARGE SCALE GENOMIC DNA]</scope>
    <source>
        <strain evidence="1 2">AMV16</strain>
    </source>
</reference>
<organism evidence="1 2">
    <name type="scientific">Cesiribacter andamanensis AMV16</name>
    <dbReference type="NCBI Taxonomy" id="1279009"/>
    <lineage>
        <taxon>Bacteria</taxon>
        <taxon>Pseudomonadati</taxon>
        <taxon>Bacteroidota</taxon>
        <taxon>Cytophagia</taxon>
        <taxon>Cytophagales</taxon>
        <taxon>Cesiribacteraceae</taxon>
        <taxon>Cesiribacter</taxon>
    </lineage>
</organism>
<comment type="caution">
    <text evidence="1">The sequence shown here is derived from an EMBL/GenBank/DDBJ whole genome shotgun (WGS) entry which is preliminary data.</text>
</comment>
<gene>
    <name evidence="1" type="ORF">ADICEAN_01202</name>
</gene>
<proteinExistence type="predicted"/>
<sequence>MAYNIYTNLFYGQPVSRAKSLSEPHKTTDTSTIRTWAEARGGKPALRAAEHQQTPPELCICFADSPQEAGLEEISWERFFTEFEDHRFVMVYREQETDGELSHFYRLMLRRAW</sequence>
<dbReference type="EMBL" id="AODQ01000020">
    <property type="protein sequence ID" value="EMR03681.1"/>
    <property type="molecule type" value="Genomic_DNA"/>
</dbReference>
<dbReference type="Proteomes" id="UP000011910">
    <property type="component" value="Unassembled WGS sequence"/>
</dbReference>
<dbReference type="OrthoDB" id="9808866at2"/>
<dbReference type="RefSeq" id="WP_009194602.1">
    <property type="nucleotide sequence ID" value="NZ_AODQ01000020.1"/>
</dbReference>
<evidence type="ECO:0000313" key="1">
    <source>
        <dbReference type="EMBL" id="EMR03681.1"/>
    </source>
</evidence>
<dbReference type="AlphaFoldDB" id="M7N8Z5"/>
<protein>
    <submittedName>
        <fullName evidence="1">Uncharacterized protein</fullName>
    </submittedName>
</protein>
<evidence type="ECO:0000313" key="2">
    <source>
        <dbReference type="Proteomes" id="UP000011910"/>
    </source>
</evidence>